<evidence type="ECO:0000313" key="7">
    <source>
        <dbReference type="Proteomes" id="UP000032266"/>
    </source>
</evidence>
<dbReference type="GO" id="GO:0003700">
    <property type="term" value="F:DNA-binding transcription factor activity"/>
    <property type="evidence" value="ECO:0007669"/>
    <property type="project" value="InterPro"/>
</dbReference>
<evidence type="ECO:0000256" key="3">
    <source>
        <dbReference type="ARBA" id="ARBA00023125"/>
    </source>
</evidence>
<dbReference type="AlphaFoldDB" id="A0A0C5VT15"/>
<evidence type="ECO:0000256" key="2">
    <source>
        <dbReference type="ARBA" id="ARBA00023015"/>
    </source>
</evidence>
<evidence type="ECO:0000313" key="6">
    <source>
        <dbReference type="EMBL" id="AJQ93464.1"/>
    </source>
</evidence>
<evidence type="ECO:0000256" key="1">
    <source>
        <dbReference type="ARBA" id="ARBA00009437"/>
    </source>
</evidence>
<dbReference type="InterPro" id="IPR000847">
    <property type="entry name" value="LysR_HTH_N"/>
</dbReference>
<dbReference type="InterPro" id="IPR036390">
    <property type="entry name" value="WH_DNA-bd_sf"/>
</dbReference>
<dbReference type="Gene3D" id="3.40.190.10">
    <property type="entry name" value="Periplasmic binding protein-like II"/>
    <property type="match status" value="2"/>
</dbReference>
<dbReference type="SUPFAM" id="SSF53850">
    <property type="entry name" value="Periplasmic binding protein-like II"/>
    <property type="match status" value="1"/>
</dbReference>
<dbReference type="InterPro" id="IPR005119">
    <property type="entry name" value="LysR_subst-bd"/>
</dbReference>
<comment type="similarity">
    <text evidence="1">Belongs to the LysR transcriptional regulatory family.</text>
</comment>
<dbReference type="Pfam" id="PF03466">
    <property type="entry name" value="LysR_substrate"/>
    <property type="match status" value="1"/>
</dbReference>
<evidence type="ECO:0000256" key="4">
    <source>
        <dbReference type="ARBA" id="ARBA00023163"/>
    </source>
</evidence>
<dbReference type="SUPFAM" id="SSF46785">
    <property type="entry name" value="Winged helix' DNA-binding domain"/>
    <property type="match status" value="1"/>
</dbReference>
<organism evidence="6 7">
    <name type="scientific">Gynuella sunshinyii YC6258</name>
    <dbReference type="NCBI Taxonomy" id="1445510"/>
    <lineage>
        <taxon>Bacteria</taxon>
        <taxon>Pseudomonadati</taxon>
        <taxon>Pseudomonadota</taxon>
        <taxon>Gammaproteobacteria</taxon>
        <taxon>Oceanospirillales</taxon>
        <taxon>Saccharospirillaceae</taxon>
        <taxon>Gynuella</taxon>
    </lineage>
</organism>
<dbReference type="Pfam" id="PF00126">
    <property type="entry name" value="HTH_1"/>
    <property type="match status" value="1"/>
</dbReference>
<dbReference type="PANTHER" id="PTHR30126:SF40">
    <property type="entry name" value="HTH-TYPE TRANSCRIPTIONAL REGULATOR GLTR"/>
    <property type="match status" value="1"/>
</dbReference>
<gene>
    <name evidence="6" type="ORF">YC6258_01416</name>
</gene>
<keyword evidence="7" id="KW-1185">Reference proteome</keyword>
<name>A0A0C5VT15_9GAMM</name>
<dbReference type="PROSITE" id="PS50931">
    <property type="entry name" value="HTH_LYSR"/>
    <property type="match status" value="1"/>
</dbReference>
<dbReference type="Proteomes" id="UP000032266">
    <property type="component" value="Chromosome"/>
</dbReference>
<dbReference type="PRINTS" id="PR00039">
    <property type="entry name" value="HTHLYSR"/>
</dbReference>
<accession>A0A0C5VT15</accession>
<dbReference type="CDD" id="cd05466">
    <property type="entry name" value="PBP2_LTTR_substrate"/>
    <property type="match status" value="1"/>
</dbReference>
<dbReference type="HOGENOM" id="CLU_039613_6_1_6"/>
<dbReference type="PATRIC" id="fig|1445510.3.peg.1386"/>
<dbReference type="OrthoDB" id="646694at2"/>
<proteinExistence type="inferred from homology"/>
<protein>
    <submittedName>
        <fullName evidence="6">Transcriptional regulator</fullName>
    </submittedName>
</protein>
<reference evidence="6 7" key="1">
    <citation type="submission" date="2014-01" db="EMBL/GenBank/DDBJ databases">
        <title>Full genme sequencing of cellulolytic bacterium Gynuella sunshinyii YC6258T gen. nov., sp. nov.</title>
        <authorList>
            <person name="Khan H."/>
            <person name="Chung E.J."/>
            <person name="Chung Y.R."/>
        </authorList>
    </citation>
    <scope>NUCLEOTIDE SEQUENCE [LARGE SCALE GENOMIC DNA]</scope>
    <source>
        <strain evidence="6 7">YC6258</strain>
    </source>
</reference>
<keyword evidence="3" id="KW-0238">DNA-binding</keyword>
<dbReference type="PANTHER" id="PTHR30126">
    <property type="entry name" value="HTH-TYPE TRANSCRIPTIONAL REGULATOR"/>
    <property type="match status" value="1"/>
</dbReference>
<dbReference type="GO" id="GO:0000976">
    <property type="term" value="F:transcription cis-regulatory region binding"/>
    <property type="evidence" value="ECO:0007669"/>
    <property type="project" value="TreeGrafter"/>
</dbReference>
<dbReference type="Gene3D" id="1.10.10.10">
    <property type="entry name" value="Winged helix-like DNA-binding domain superfamily/Winged helix DNA-binding domain"/>
    <property type="match status" value="1"/>
</dbReference>
<sequence length="292" mass="32080">MEIHQLKTFMTVAREGSISRAAETLCLSQPAVSAHIKAIEDTFGLILFERTPRGMSLTREGEQLLRKTEQTLGAHQDLLTEAARLKGRLNGKLHIGNSSTASTEALGRLMIALSERCPEVELVVQHGNTAELLKGIRNGSLDAGFYNDSHLPDEDISSLEVGRFSIFLAAPPGLVDTSEPVDWQALAQLPWICPTVQSCCKQAADHLFEAHNIRPQRIISIDREAVTRTLIGGGVGVGLLHADSAREAQLRGEIEIICEAQKHVRVLFAHTRKRVHDPLLMMARSILQTEHG</sequence>
<evidence type="ECO:0000259" key="5">
    <source>
        <dbReference type="PROSITE" id="PS50931"/>
    </source>
</evidence>
<dbReference type="RefSeq" id="WP_044616242.1">
    <property type="nucleotide sequence ID" value="NZ_CP007142.1"/>
</dbReference>
<dbReference type="KEGG" id="gsn:YC6258_01416"/>
<keyword evidence="2" id="KW-0805">Transcription regulation</keyword>
<dbReference type="FunFam" id="1.10.10.10:FF:000001">
    <property type="entry name" value="LysR family transcriptional regulator"/>
    <property type="match status" value="1"/>
</dbReference>
<dbReference type="InterPro" id="IPR036388">
    <property type="entry name" value="WH-like_DNA-bd_sf"/>
</dbReference>
<keyword evidence="4" id="KW-0804">Transcription</keyword>
<dbReference type="STRING" id="1445510.YC6258_01416"/>
<feature type="domain" description="HTH lysR-type" evidence="5">
    <location>
        <begin position="1"/>
        <end position="58"/>
    </location>
</feature>
<dbReference type="EMBL" id="CP007142">
    <property type="protein sequence ID" value="AJQ93464.1"/>
    <property type="molecule type" value="Genomic_DNA"/>
</dbReference>